<name>A0A656A034_VIBCL</name>
<dbReference type="EMBL" id="CWQJ01000040">
    <property type="protein sequence ID" value="CSC85072.1"/>
    <property type="molecule type" value="Genomic_DNA"/>
</dbReference>
<gene>
    <name evidence="1" type="ORF">ERS013201_03731</name>
</gene>
<accession>A0A656A034</accession>
<evidence type="ECO:0000313" key="1">
    <source>
        <dbReference type="EMBL" id="CSC85072.1"/>
    </source>
</evidence>
<organism evidence="1 2">
    <name type="scientific">Vibrio cholerae</name>
    <dbReference type="NCBI Taxonomy" id="666"/>
    <lineage>
        <taxon>Bacteria</taxon>
        <taxon>Pseudomonadati</taxon>
        <taxon>Pseudomonadota</taxon>
        <taxon>Gammaproteobacteria</taxon>
        <taxon>Vibrionales</taxon>
        <taxon>Vibrionaceae</taxon>
        <taxon>Vibrio</taxon>
    </lineage>
</organism>
<proteinExistence type="predicted"/>
<dbReference type="Proteomes" id="UP000046067">
    <property type="component" value="Unassembled WGS sequence"/>
</dbReference>
<reference evidence="1 2" key="1">
    <citation type="submission" date="2015-07" db="EMBL/GenBank/DDBJ databases">
        <authorList>
            <consortium name="Pathogen Informatics"/>
        </authorList>
    </citation>
    <scope>NUCLEOTIDE SEQUENCE [LARGE SCALE GENOMIC DNA]</scope>
    <source>
        <strain evidence="1 2">A325</strain>
    </source>
</reference>
<evidence type="ECO:0000313" key="2">
    <source>
        <dbReference type="Proteomes" id="UP000046067"/>
    </source>
</evidence>
<dbReference type="AlphaFoldDB" id="A0A656A034"/>
<sequence length="90" mass="10309">MEAVVHQALRNIFFANPGFFFQRTDIDDALVCHSTIRTTVKNWVVRTQTLHHIVGIQNRELGGFSQTFCTHHRNVGPRDRQYGCAAKIGR</sequence>
<protein>
    <submittedName>
        <fullName evidence="1">Uncharacterized protein</fullName>
    </submittedName>
</protein>